<feature type="binding site" evidence="6">
    <location>
        <position position="187"/>
    </location>
    <ligand>
        <name>substrate</name>
    </ligand>
</feature>
<sequence>MRTFPERIEIKDLDQIALMRRAGLVVARALTAMHDAAAPGVSTADLDSIARDVLREAGATSSFLHYDIGNGPYPAVICASVNDRVVHGIPSAAEKLADGDLVSIDFGAIVEGWHGDAAITVCVGEVSDEARALSEACERSLWDGLAAARSGGRLTDISHAVESSVRASGRYGIVTGYGGHGIGTAMHMAPHILNHGRAGKGPRLTPGMTLAIEPMITLGSRATQELDDGWTVSTADGSWAAHWEHTVAILQDGPWVLTAEDGGRAALAERGIELSAYAA</sequence>
<organism evidence="9 10">
    <name type="scientific">Jatrophihabitans cynanchi</name>
    <dbReference type="NCBI Taxonomy" id="2944128"/>
    <lineage>
        <taxon>Bacteria</taxon>
        <taxon>Bacillati</taxon>
        <taxon>Actinomycetota</taxon>
        <taxon>Actinomycetes</taxon>
        <taxon>Jatrophihabitantales</taxon>
        <taxon>Jatrophihabitantaceae</taxon>
        <taxon>Jatrophihabitans</taxon>
    </lineage>
</organism>
<dbReference type="InterPro" id="IPR000994">
    <property type="entry name" value="Pept_M24"/>
</dbReference>
<protein>
    <recommendedName>
        <fullName evidence="6 7">Methionine aminopeptidase</fullName>
        <shortName evidence="6">MAP</shortName>
        <shortName evidence="6">MetAP</shortName>
        <ecNumber evidence="6 7">3.4.11.18</ecNumber>
    </recommendedName>
    <alternativeName>
        <fullName evidence="6">Peptidase M</fullName>
    </alternativeName>
</protein>
<evidence type="ECO:0000256" key="4">
    <source>
        <dbReference type="ARBA" id="ARBA00022723"/>
    </source>
</evidence>
<evidence type="ECO:0000256" key="1">
    <source>
        <dbReference type="ARBA" id="ARBA00002521"/>
    </source>
</evidence>
<feature type="binding site" evidence="6">
    <location>
        <position position="244"/>
    </location>
    <ligand>
        <name>a divalent metal cation</name>
        <dbReference type="ChEBI" id="CHEBI:60240"/>
        <label>1</label>
    </ligand>
</feature>
<dbReference type="InterPro" id="IPR001714">
    <property type="entry name" value="Pept_M24_MAP"/>
</dbReference>
<comment type="subunit">
    <text evidence="6">Monomer.</text>
</comment>
<dbReference type="RefSeq" id="WP_269445392.1">
    <property type="nucleotide sequence ID" value="NZ_CP097463.1"/>
</dbReference>
<dbReference type="PANTHER" id="PTHR43330:SF27">
    <property type="entry name" value="METHIONINE AMINOPEPTIDASE"/>
    <property type="match status" value="1"/>
</dbReference>
<keyword evidence="2 6" id="KW-0031">Aminopeptidase</keyword>
<evidence type="ECO:0000256" key="2">
    <source>
        <dbReference type="ARBA" id="ARBA00022438"/>
    </source>
</evidence>
<proteinExistence type="inferred from homology"/>
<evidence type="ECO:0000256" key="6">
    <source>
        <dbReference type="HAMAP-Rule" id="MF_01974"/>
    </source>
</evidence>
<keyword evidence="3 6" id="KW-0645">Protease</keyword>
<feature type="binding site" evidence="6">
    <location>
        <position position="180"/>
    </location>
    <ligand>
        <name>a divalent metal cation</name>
        <dbReference type="ChEBI" id="CHEBI:60240"/>
        <label>2</label>
        <note>catalytic</note>
    </ligand>
</feature>
<dbReference type="InterPro" id="IPR002467">
    <property type="entry name" value="Pept_M24A_MAP1"/>
</dbReference>
<keyword evidence="5 6" id="KW-0378">Hydrolase</keyword>
<dbReference type="HAMAP" id="MF_01974">
    <property type="entry name" value="MetAP_1"/>
    <property type="match status" value="1"/>
</dbReference>
<comment type="similarity">
    <text evidence="6">Belongs to the peptidase M24A family. Methionine aminopeptidase type 1 subfamily.</text>
</comment>
<dbReference type="Gene3D" id="3.90.230.10">
    <property type="entry name" value="Creatinase/methionine aminopeptidase superfamily"/>
    <property type="match status" value="1"/>
</dbReference>
<dbReference type="PRINTS" id="PR00599">
    <property type="entry name" value="MAPEPTIDASE"/>
</dbReference>
<dbReference type="Pfam" id="PF00557">
    <property type="entry name" value="Peptidase_M24"/>
    <property type="match status" value="1"/>
</dbReference>
<name>A0ABY7K6W3_9ACTN</name>
<comment type="cofactor">
    <cofactor evidence="6">
        <name>Co(2+)</name>
        <dbReference type="ChEBI" id="CHEBI:48828"/>
    </cofactor>
    <cofactor evidence="6">
        <name>Zn(2+)</name>
        <dbReference type="ChEBI" id="CHEBI:29105"/>
    </cofactor>
    <cofactor evidence="6">
        <name>Mn(2+)</name>
        <dbReference type="ChEBI" id="CHEBI:29035"/>
    </cofactor>
    <cofactor evidence="6">
        <name>Fe(2+)</name>
        <dbReference type="ChEBI" id="CHEBI:29033"/>
    </cofactor>
    <text evidence="6">Binds 2 divalent metal cations per subunit. Has a high-affinity and a low affinity metal-binding site. The true nature of the physiological cofactor is under debate. The enzyme is active with cobalt, zinc, manganese or divalent iron ions. Most likely, methionine aminopeptidases function as mononuclear Fe(2+)-metalloproteases under physiological conditions, and the catalytically relevant metal-binding site has been assigned to the histidine-containing high-affinity site.</text>
</comment>
<gene>
    <name evidence="6 9" type="primary">map</name>
    <name evidence="9" type="ORF">M6B22_08820</name>
</gene>
<dbReference type="PANTHER" id="PTHR43330">
    <property type="entry name" value="METHIONINE AMINOPEPTIDASE"/>
    <property type="match status" value="1"/>
</dbReference>
<dbReference type="EC" id="3.4.11.18" evidence="6 7"/>
<dbReference type="NCBIfam" id="TIGR00500">
    <property type="entry name" value="met_pdase_I"/>
    <property type="match status" value="1"/>
</dbReference>
<reference evidence="9" key="1">
    <citation type="submission" date="2022-05" db="EMBL/GenBank/DDBJ databases">
        <title>Jatrophihabitans sp. SB3-54 whole genome sequence.</title>
        <authorList>
            <person name="Suh M.K."/>
            <person name="Eom M.K."/>
            <person name="Kim J.S."/>
            <person name="Kim H.S."/>
            <person name="Do H.E."/>
            <person name="Shin Y.K."/>
            <person name="Lee J.-S."/>
        </authorList>
    </citation>
    <scope>NUCLEOTIDE SEQUENCE</scope>
    <source>
        <strain evidence="9">SB3-54</strain>
    </source>
</reference>
<evidence type="ECO:0000313" key="9">
    <source>
        <dbReference type="EMBL" id="WAX58851.1"/>
    </source>
</evidence>
<comment type="catalytic activity">
    <reaction evidence="6 7">
        <text>Release of N-terminal amino acids, preferentially methionine, from peptides and arylamides.</text>
        <dbReference type="EC" id="3.4.11.18"/>
    </reaction>
</comment>
<dbReference type="EMBL" id="CP097463">
    <property type="protein sequence ID" value="WAX58851.1"/>
    <property type="molecule type" value="Genomic_DNA"/>
</dbReference>
<dbReference type="PROSITE" id="PS00680">
    <property type="entry name" value="MAP_1"/>
    <property type="match status" value="1"/>
</dbReference>
<comment type="function">
    <text evidence="1 6">Removes the N-terminal methionine from nascent proteins. The N-terminal methionine is often cleaved when the second residue in the primary sequence is small and uncharged (Met-Ala-, Cys, Gly, Pro, Ser, Thr, or Val). Requires deformylation of the N(alpha)-formylated initiator methionine before it can be hydrolyzed.</text>
</comment>
<evidence type="ECO:0000256" key="5">
    <source>
        <dbReference type="ARBA" id="ARBA00022801"/>
    </source>
</evidence>
<dbReference type="Proteomes" id="UP001164693">
    <property type="component" value="Chromosome"/>
</dbReference>
<evidence type="ECO:0000256" key="3">
    <source>
        <dbReference type="ARBA" id="ARBA00022670"/>
    </source>
</evidence>
<dbReference type="CDD" id="cd01086">
    <property type="entry name" value="MetAP1"/>
    <property type="match status" value="1"/>
</dbReference>
<feature type="binding site" evidence="6">
    <location>
        <position position="116"/>
    </location>
    <ligand>
        <name>a divalent metal cation</name>
        <dbReference type="ChEBI" id="CHEBI:60240"/>
        <label>2</label>
        <note>catalytic</note>
    </ligand>
</feature>
<feature type="binding site" evidence="6">
    <location>
        <position position="105"/>
    </location>
    <ligand>
        <name>a divalent metal cation</name>
        <dbReference type="ChEBI" id="CHEBI:60240"/>
        <label>1</label>
    </ligand>
</feature>
<keyword evidence="4 6" id="KW-0479">Metal-binding</keyword>
<feature type="binding site" evidence="6">
    <location>
        <position position="116"/>
    </location>
    <ligand>
        <name>a divalent metal cation</name>
        <dbReference type="ChEBI" id="CHEBI:60240"/>
        <label>1</label>
    </ligand>
</feature>
<feature type="binding site" evidence="6">
    <location>
        <position position="244"/>
    </location>
    <ligand>
        <name>a divalent metal cation</name>
        <dbReference type="ChEBI" id="CHEBI:60240"/>
        <label>2</label>
        <note>catalytic</note>
    </ligand>
</feature>
<dbReference type="InterPro" id="IPR036005">
    <property type="entry name" value="Creatinase/aminopeptidase-like"/>
</dbReference>
<keyword evidence="10" id="KW-1185">Reference proteome</keyword>
<feature type="domain" description="Peptidase M24" evidence="8">
    <location>
        <begin position="18"/>
        <end position="249"/>
    </location>
</feature>
<feature type="binding site" evidence="6">
    <location>
        <position position="87"/>
    </location>
    <ligand>
        <name>substrate</name>
    </ligand>
</feature>
<evidence type="ECO:0000259" key="8">
    <source>
        <dbReference type="Pfam" id="PF00557"/>
    </source>
</evidence>
<dbReference type="SUPFAM" id="SSF55920">
    <property type="entry name" value="Creatinase/aminopeptidase"/>
    <property type="match status" value="1"/>
</dbReference>
<dbReference type="GO" id="GO:0004239">
    <property type="term" value="F:initiator methionyl aminopeptidase activity"/>
    <property type="evidence" value="ECO:0007669"/>
    <property type="project" value="UniProtKB-EC"/>
</dbReference>
<feature type="binding site" evidence="6">
    <location>
        <position position="213"/>
    </location>
    <ligand>
        <name>a divalent metal cation</name>
        <dbReference type="ChEBI" id="CHEBI:60240"/>
        <label>2</label>
        <note>catalytic</note>
    </ligand>
</feature>
<accession>A0ABY7K6W3</accession>
<evidence type="ECO:0000313" key="10">
    <source>
        <dbReference type="Proteomes" id="UP001164693"/>
    </source>
</evidence>
<evidence type="ECO:0000256" key="7">
    <source>
        <dbReference type="RuleBase" id="RU003653"/>
    </source>
</evidence>